<keyword evidence="8 11" id="KW-0677">Repeat</keyword>
<feature type="binding site" evidence="12">
    <location>
        <position position="118"/>
    </location>
    <ligand>
        <name>5-methyltetrahydropteroyltri-L-glutamate</name>
        <dbReference type="ChEBI" id="CHEBI:58207"/>
    </ligand>
</feature>
<evidence type="ECO:0000256" key="11">
    <source>
        <dbReference type="HAMAP-Rule" id="MF_00172"/>
    </source>
</evidence>
<feature type="binding site" evidence="11">
    <location>
        <position position="731"/>
    </location>
    <ligand>
        <name>Zn(2+)</name>
        <dbReference type="ChEBI" id="CHEBI:29105"/>
        <note>catalytic</note>
    </ligand>
</feature>
<dbReference type="InterPro" id="IPR006276">
    <property type="entry name" value="Cobalamin-indep_Met_synthase"/>
</dbReference>
<dbReference type="EC" id="2.1.1.14" evidence="11"/>
<evidence type="ECO:0000256" key="7">
    <source>
        <dbReference type="ARBA" id="ARBA00022723"/>
    </source>
</evidence>
<dbReference type="Pfam" id="PF01717">
    <property type="entry name" value="Meth_synt_2"/>
    <property type="match status" value="1"/>
</dbReference>
<dbReference type="Proteomes" id="UP000317944">
    <property type="component" value="Unassembled WGS sequence"/>
</dbReference>
<dbReference type="GO" id="GO:0009086">
    <property type="term" value="P:methionine biosynthetic process"/>
    <property type="evidence" value="ECO:0007669"/>
    <property type="project" value="UniProtKB-UniRule"/>
</dbReference>
<feature type="active site" description="Proton donor" evidence="11 14">
    <location>
        <position position="699"/>
    </location>
</feature>
<name>A0A544UTN4_LYSSH</name>
<evidence type="ECO:0000256" key="3">
    <source>
        <dbReference type="ARBA" id="ARBA00009553"/>
    </source>
</evidence>
<dbReference type="AlphaFoldDB" id="A0A544UTN4"/>
<keyword evidence="7 11" id="KW-0479">Metal-binding</keyword>
<evidence type="ECO:0000256" key="12">
    <source>
        <dbReference type="PIRSR" id="PIRSR000382-1"/>
    </source>
</evidence>
<feature type="binding site" evidence="11">
    <location>
        <position position="113"/>
    </location>
    <ligand>
        <name>5-methyltetrahydropteroyltri-L-glutamate</name>
        <dbReference type="ChEBI" id="CHEBI:58207"/>
    </ligand>
</feature>
<dbReference type="PANTHER" id="PTHR30519">
    <property type="entry name" value="5-METHYLTETRAHYDROPTEROYLTRIGLUTAMATE--HOMOCYSTEINE METHYLTRANSFERASE"/>
    <property type="match status" value="1"/>
</dbReference>
<keyword evidence="9 11" id="KW-0862">Zinc</keyword>
<dbReference type="InterPro" id="IPR038071">
    <property type="entry name" value="UROD/MetE-like_sf"/>
</dbReference>
<dbReference type="GO" id="GO:0008270">
    <property type="term" value="F:zinc ion binding"/>
    <property type="evidence" value="ECO:0007669"/>
    <property type="project" value="InterPro"/>
</dbReference>
<feature type="binding site" evidence="13">
    <location>
        <position position="646"/>
    </location>
    <ligand>
        <name>Zn(2+)</name>
        <dbReference type="ChEBI" id="CHEBI:29105"/>
        <label>1</label>
        <note>catalytic</note>
    </ligand>
</feature>
<feature type="binding site" evidence="11">
    <location>
        <position position="646"/>
    </location>
    <ligand>
        <name>Zn(2+)</name>
        <dbReference type="ChEBI" id="CHEBI:29105"/>
        <note>catalytic</note>
    </ligand>
</feature>
<feature type="domain" description="Cobalamin-independent methionine synthase MetE C-terminal/archaeal" evidence="15">
    <location>
        <begin position="431"/>
        <end position="753"/>
    </location>
</feature>
<dbReference type="NCBIfam" id="TIGR01371">
    <property type="entry name" value="met_syn_B12ind"/>
    <property type="match status" value="1"/>
</dbReference>
<dbReference type="InterPro" id="IPR013215">
    <property type="entry name" value="Cbl-indep_Met_Synth_N"/>
</dbReference>
<comment type="caution">
    <text evidence="17">The sequence shown here is derived from an EMBL/GenBank/DDBJ whole genome shotgun (WGS) entry which is preliminary data.</text>
</comment>
<evidence type="ECO:0000256" key="4">
    <source>
        <dbReference type="ARBA" id="ARBA00022603"/>
    </source>
</evidence>
<dbReference type="PIRSF" id="PIRSF000382">
    <property type="entry name" value="MeTrfase_B12_ind"/>
    <property type="match status" value="1"/>
</dbReference>
<comment type="pathway">
    <text evidence="2 11">Amino-acid biosynthesis; L-methionine biosynthesis via de novo pathway; L-methionine from L-homocysteine (MetE route): step 1/1.</text>
</comment>
<dbReference type="UniPathway" id="UPA00051">
    <property type="reaction ID" value="UER00082"/>
</dbReference>
<feature type="binding site" evidence="11 12">
    <location>
        <position position="566"/>
    </location>
    <ligand>
        <name>5-methyltetrahydropteroyltri-L-glutamate</name>
        <dbReference type="ChEBI" id="CHEBI:58207"/>
    </ligand>
</feature>
<dbReference type="Gene3D" id="3.20.20.210">
    <property type="match status" value="2"/>
</dbReference>
<dbReference type="CDD" id="cd03312">
    <property type="entry name" value="CIMS_N_terminal_like"/>
    <property type="match status" value="1"/>
</dbReference>
<comment type="catalytic activity">
    <reaction evidence="11">
        <text>5-methyltetrahydropteroyltri-L-glutamate + L-homocysteine = tetrahydropteroyltri-L-glutamate + L-methionine</text>
        <dbReference type="Rhea" id="RHEA:21196"/>
        <dbReference type="ChEBI" id="CHEBI:57844"/>
        <dbReference type="ChEBI" id="CHEBI:58140"/>
        <dbReference type="ChEBI" id="CHEBI:58199"/>
        <dbReference type="ChEBI" id="CHEBI:58207"/>
        <dbReference type="EC" id="2.1.1.14"/>
    </reaction>
</comment>
<proteinExistence type="inferred from homology"/>
<comment type="cofactor">
    <cofactor evidence="11">
        <name>Zn(2+)</name>
        <dbReference type="ChEBI" id="CHEBI:29105"/>
    </cofactor>
    <text evidence="11">Binds 1 zinc ion per subunit.</text>
</comment>
<dbReference type="EMBL" id="SADV01000003">
    <property type="protein sequence ID" value="TQR37170.1"/>
    <property type="molecule type" value="Genomic_DNA"/>
</dbReference>
<feature type="binding site" evidence="11 12">
    <location>
        <begin position="436"/>
        <end position="438"/>
    </location>
    <ligand>
        <name>L-methionine</name>
        <dbReference type="ChEBI" id="CHEBI:57844"/>
    </ligand>
</feature>
<evidence type="ECO:0000256" key="5">
    <source>
        <dbReference type="ARBA" id="ARBA00022605"/>
    </source>
</evidence>
<feature type="binding site" evidence="11">
    <location>
        <position position="489"/>
    </location>
    <ligand>
        <name>L-homocysteine</name>
        <dbReference type="ChEBI" id="CHEBI:58199"/>
    </ligand>
</feature>
<protein>
    <recommendedName>
        <fullName evidence="11">5-methyltetrahydropteroyltriglutamate--homocysteine methyltransferase</fullName>
        <ecNumber evidence="11">2.1.1.14</ecNumber>
    </recommendedName>
    <alternativeName>
        <fullName evidence="11">Cobalamin-independent methionine synthase</fullName>
    </alternativeName>
    <alternativeName>
        <fullName evidence="11">Methionine synthase, vitamin-B12 independent isozyme</fullName>
    </alternativeName>
</protein>
<dbReference type="CDD" id="cd03311">
    <property type="entry name" value="CIMS_C_terminal_like"/>
    <property type="match status" value="1"/>
</dbReference>
<dbReference type="HAMAP" id="MF_00172">
    <property type="entry name" value="Meth_synth"/>
    <property type="match status" value="1"/>
</dbReference>
<comment type="function">
    <text evidence="1 11">Catalyzes the transfer of a methyl group from 5-methyltetrahydrofolate to homocysteine resulting in methionine formation.</text>
</comment>
<feature type="binding site" evidence="11 12">
    <location>
        <position position="604"/>
    </location>
    <ligand>
        <name>L-methionine</name>
        <dbReference type="ChEBI" id="CHEBI:57844"/>
    </ligand>
</feature>
<comment type="similarity">
    <text evidence="3 11">Belongs to the vitamin-B12 independent methionine synthase family.</text>
</comment>
<feature type="binding site" evidence="12">
    <location>
        <position position="20"/>
    </location>
    <ligand>
        <name>5-methyltetrahydropteroyltri-L-glutamate</name>
        <dbReference type="ChEBI" id="CHEBI:58207"/>
    </ligand>
</feature>
<feature type="binding site" evidence="11 12">
    <location>
        <begin position="520"/>
        <end position="521"/>
    </location>
    <ligand>
        <name>5-methyltetrahydropteroyltri-L-glutamate</name>
        <dbReference type="ChEBI" id="CHEBI:58207"/>
    </ligand>
</feature>
<evidence type="ECO:0000256" key="8">
    <source>
        <dbReference type="ARBA" id="ARBA00022737"/>
    </source>
</evidence>
<dbReference type="Pfam" id="PF08267">
    <property type="entry name" value="Meth_synt_1"/>
    <property type="match status" value="1"/>
</dbReference>
<gene>
    <name evidence="11 17" type="primary">metE</name>
    <name evidence="17" type="ORF">C7Y47_05685</name>
</gene>
<evidence type="ECO:0000256" key="1">
    <source>
        <dbReference type="ARBA" id="ARBA00002777"/>
    </source>
</evidence>
<feature type="binding site" evidence="11 12">
    <location>
        <position position="489"/>
    </location>
    <ligand>
        <name>L-methionine</name>
        <dbReference type="ChEBI" id="CHEBI:57844"/>
    </ligand>
</feature>
<feature type="binding site" evidence="11">
    <location>
        <position position="610"/>
    </location>
    <ligand>
        <name>5-methyltetrahydropteroyltri-L-glutamate</name>
        <dbReference type="ChEBI" id="CHEBI:58207"/>
    </ligand>
</feature>
<accession>A0A544UTN4</accession>
<feature type="domain" description="Cobalamin-independent methionine synthase MetE N-terminal" evidence="16">
    <location>
        <begin position="5"/>
        <end position="313"/>
    </location>
</feature>
<feature type="binding site" evidence="13">
    <location>
        <position position="670"/>
    </location>
    <ligand>
        <name>Zn(2+)</name>
        <dbReference type="ChEBI" id="CHEBI:29105"/>
        <label>1</label>
        <note>catalytic</note>
    </ligand>
</feature>
<evidence type="ECO:0000256" key="13">
    <source>
        <dbReference type="PIRSR" id="PIRSR000382-2"/>
    </source>
</evidence>
<evidence type="ECO:0000259" key="16">
    <source>
        <dbReference type="Pfam" id="PF08267"/>
    </source>
</evidence>
<evidence type="ECO:0000259" key="15">
    <source>
        <dbReference type="Pfam" id="PF01717"/>
    </source>
</evidence>
<reference evidence="17 18" key="1">
    <citation type="submission" date="2018-03" db="EMBL/GenBank/DDBJ databases">
        <title>Aerobic endospore-forming bacteria genome sequencing and assembly.</title>
        <authorList>
            <person name="Cavalcante D.A."/>
            <person name="Driks A."/>
            <person name="Putonti C."/>
            <person name="De-Souza M.T."/>
        </authorList>
    </citation>
    <scope>NUCLEOTIDE SEQUENCE [LARGE SCALE GENOMIC DNA]</scope>
    <source>
        <strain evidence="17 18">SDF0037</strain>
    </source>
</reference>
<dbReference type="SUPFAM" id="SSF51726">
    <property type="entry name" value="UROD/MetE-like"/>
    <property type="match status" value="2"/>
</dbReference>
<evidence type="ECO:0000256" key="10">
    <source>
        <dbReference type="ARBA" id="ARBA00023167"/>
    </source>
</evidence>
<feature type="binding site" evidence="13">
    <location>
        <position position="731"/>
    </location>
    <ligand>
        <name>Zn(2+)</name>
        <dbReference type="ChEBI" id="CHEBI:29105"/>
        <label>1</label>
        <note>catalytic</note>
    </ligand>
</feature>
<dbReference type="InterPro" id="IPR002629">
    <property type="entry name" value="Met_Synth_C/arc"/>
</dbReference>
<dbReference type="NCBIfam" id="NF003556">
    <property type="entry name" value="PRK05222.1"/>
    <property type="match status" value="1"/>
</dbReference>
<evidence type="ECO:0000313" key="18">
    <source>
        <dbReference type="Proteomes" id="UP000317944"/>
    </source>
</evidence>
<evidence type="ECO:0000256" key="9">
    <source>
        <dbReference type="ARBA" id="ARBA00022833"/>
    </source>
</evidence>
<feature type="binding site" evidence="11 12">
    <location>
        <begin position="436"/>
        <end position="438"/>
    </location>
    <ligand>
        <name>L-homocysteine</name>
        <dbReference type="ChEBI" id="CHEBI:58199"/>
    </ligand>
</feature>
<dbReference type="GO" id="GO:0003871">
    <property type="term" value="F:5-methyltetrahydropteroyltriglutamate-homocysteine S-methyltransferase activity"/>
    <property type="evidence" value="ECO:0007669"/>
    <property type="project" value="UniProtKB-UniRule"/>
</dbReference>
<keyword evidence="4 11" id="KW-0489">Methyltransferase</keyword>
<comment type="cofactor">
    <cofactor evidence="13">
        <name>Zn(2+)</name>
        <dbReference type="ChEBI" id="CHEBI:29105"/>
    </cofactor>
    <text evidence="13">Binds 2 Zn(2+) ions per subunit.</text>
</comment>
<evidence type="ECO:0000256" key="2">
    <source>
        <dbReference type="ARBA" id="ARBA00004681"/>
    </source>
</evidence>
<organism evidence="17 18">
    <name type="scientific">Lysinibacillus sphaericus</name>
    <name type="common">Bacillus sphaericus</name>
    <dbReference type="NCBI Taxonomy" id="1421"/>
    <lineage>
        <taxon>Bacteria</taxon>
        <taxon>Bacillati</taxon>
        <taxon>Bacillota</taxon>
        <taxon>Bacilli</taxon>
        <taxon>Bacillales</taxon>
        <taxon>Bacillaceae</taxon>
        <taxon>Lysinibacillus</taxon>
    </lineage>
</organism>
<feature type="binding site" evidence="11">
    <location>
        <begin position="17"/>
        <end position="20"/>
    </location>
    <ligand>
        <name>5-methyltetrahydropteroyltri-L-glutamate</name>
        <dbReference type="ChEBI" id="CHEBI:58207"/>
    </ligand>
</feature>
<dbReference type="OrthoDB" id="244285at2"/>
<evidence type="ECO:0000256" key="6">
    <source>
        <dbReference type="ARBA" id="ARBA00022679"/>
    </source>
</evidence>
<feature type="binding site" evidence="13">
    <location>
        <position position="648"/>
    </location>
    <ligand>
        <name>Zn(2+)</name>
        <dbReference type="ChEBI" id="CHEBI:29105"/>
        <label>1</label>
        <note>catalytic</note>
    </ligand>
</feature>
<sequence>MIYTSTIVGYPYIGEDREWKKALEAFWKNELSEGEFLQNLKDIRLARINKQLQLGIDLITVGDFTLYDRMLDTAMMFGLVPKRFDWQGDKVDLQTYYGVARGSKKAVASEMTKWFYTNYHYIVPEYDGQALQLTENKILADFLEAKEAFGITAKPTLIGPYTFCKLTKGYDKLSQITFILALLPLYTQVLKELVDAGAQWIQLEEPLLATTLDEAEVKLVQEIYTQLAASVPEAKIMLQTYFESLSAYESIVKLPVRGIGLDFVHGYGKNMEALRQFGFPKDKILAVGIINGRDIWRSNLAEVSSTIKAIEQLSDAKELWIQSSCNLQHVPITTTLETKLEPVLKNALAFADEKLVEIMEVTKYLQGQDSPSNYKLSESMKAIEELKNHPIRQNKDVQKTVRTVSIQDFERHSDFKARQKIQQQALQLPLFPTTTIGSFPQSDEVKRTRSAWRKKQISNEDYAVFVEHETKRWITIQEELDIDVLVHGEFERTDMVEYFGEKLTGFAFTEKAWVVSYGSRCVKPPIIYGDVAWEAPMTVKETAYAQSQTKRYIKGMLTGPVTILNWSFVRDDISRKDVTYQIALALREEVEALEAAGISIIQVDEPALREGLPLRKENWGTYLEWTVNAFKLATSSVKDETQIHTHMCYCEFNDFIEPISALDADVISIETSRSHGELISSLQVNPYEKGIGLGVYDIHSPRVPSEKEMLSIMQDSLQVLSKNQFWVNPDCGLKTRKEPETISALTNMVAAAKTLRQQVQQSTF</sequence>
<keyword evidence="6 11" id="KW-0808">Transferase</keyword>
<feature type="binding site" evidence="11">
    <location>
        <position position="670"/>
    </location>
    <ligand>
        <name>Zn(2+)</name>
        <dbReference type="ChEBI" id="CHEBI:29105"/>
        <note>catalytic</note>
    </ligand>
</feature>
<keyword evidence="5 11" id="KW-0028">Amino-acid biosynthesis</keyword>
<feature type="binding site" evidence="11 12">
    <location>
        <position position="604"/>
    </location>
    <ligand>
        <name>L-homocysteine</name>
        <dbReference type="ChEBI" id="CHEBI:58199"/>
    </ligand>
</feature>
<keyword evidence="10 11" id="KW-0486">Methionine biosynthesis</keyword>
<evidence type="ECO:0000313" key="17">
    <source>
        <dbReference type="EMBL" id="TQR37170.1"/>
    </source>
</evidence>
<dbReference type="GO" id="GO:0032259">
    <property type="term" value="P:methylation"/>
    <property type="evidence" value="ECO:0007669"/>
    <property type="project" value="UniProtKB-KW"/>
</dbReference>
<feature type="binding site" evidence="11">
    <location>
        <position position="648"/>
    </location>
    <ligand>
        <name>Zn(2+)</name>
        <dbReference type="ChEBI" id="CHEBI:29105"/>
        <note>catalytic</note>
    </ligand>
</feature>
<evidence type="ECO:0000256" key="14">
    <source>
        <dbReference type="PIRSR" id="PIRSR000382-3"/>
    </source>
</evidence>